<accession>A0AAD9U5J1</accession>
<dbReference type="Gene3D" id="3.40.50.1000">
    <property type="entry name" value="HAD superfamily/HAD-like"/>
    <property type="match status" value="1"/>
</dbReference>
<keyword evidence="1" id="KW-0460">Magnesium</keyword>
<comment type="caution">
    <text evidence="2">The sequence shown here is derived from an EMBL/GenBank/DDBJ whole genome shotgun (WGS) entry which is preliminary data.</text>
</comment>
<evidence type="ECO:0000313" key="2">
    <source>
        <dbReference type="EMBL" id="KAK2648335.1"/>
    </source>
</evidence>
<dbReference type="GO" id="GO:0000166">
    <property type="term" value="F:nucleotide binding"/>
    <property type="evidence" value="ECO:0007669"/>
    <property type="project" value="InterPro"/>
</dbReference>
<dbReference type="EMBL" id="JANJYI010000005">
    <property type="protein sequence ID" value="KAK2648335.1"/>
    <property type="molecule type" value="Genomic_DNA"/>
</dbReference>
<dbReference type="PANTHER" id="PTHR24093">
    <property type="entry name" value="CATION TRANSPORTING ATPASE"/>
    <property type="match status" value="1"/>
</dbReference>
<dbReference type="InterPro" id="IPR023214">
    <property type="entry name" value="HAD_sf"/>
</dbReference>
<dbReference type="Gene3D" id="1.20.1110.10">
    <property type="entry name" value="Calcium-transporting ATPase, transmembrane domain"/>
    <property type="match status" value="1"/>
</dbReference>
<gene>
    <name evidence="2" type="ORF">Ddye_015824</name>
</gene>
<protein>
    <submittedName>
        <fullName evidence="2">Uncharacterized protein</fullName>
    </submittedName>
</protein>
<reference evidence="2" key="1">
    <citation type="journal article" date="2023" name="Plant J.">
        <title>Genome sequences and population genomics provide insights into the demographic history, inbreeding, and mutation load of two 'living fossil' tree species of Dipteronia.</title>
        <authorList>
            <person name="Feng Y."/>
            <person name="Comes H.P."/>
            <person name="Chen J."/>
            <person name="Zhu S."/>
            <person name="Lu R."/>
            <person name="Zhang X."/>
            <person name="Li P."/>
            <person name="Qiu J."/>
            <person name="Olsen K.M."/>
            <person name="Qiu Y."/>
        </authorList>
    </citation>
    <scope>NUCLEOTIDE SEQUENCE</scope>
    <source>
        <strain evidence="2">KIB01</strain>
    </source>
</reference>
<proteinExistence type="predicted"/>
<sequence length="247" mass="26773">MRPRPILQSKKPQTLRMVCSTLSQEPTTTSLANLPEMKKLPPQIWTVELEVTFKRQSLYAHHFPVGGSLSMSKEAGEGEKQVEGDNGDVNELPELKGKVSVDMLMKIFQKILLKPQGKVSIFASALTVVVIPTQHEMSFVITISLSCWNSKMVINQADPQNLSACATLGIASVICIDATGGLLCNGLEVNHFYIGGKDLNDDTDSEIDPAVTKALEEVMQSISASHLAPAISAIPTNDSLISRANSR</sequence>
<evidence type="ECO:0000256" key="1">
    <source>
        <dbReference type="ARBA" id="ARBA00022842"/>
    </source>
</evidence>
<dbReference type="Proteomes" id="UP001280121">
    <property type="component" value="Unassembled WGS sequence"/>
</dbReference>
<dbReference type="PANTHER" id="PTHR24093:SF454">
    <property type="entry name" value="CATION-TRANSPORTING P-TYPE ATPASE C-TERMINAL DOMAIN-CONTAINING PROTEIN"/>
    <property type="match status" value="1"/>
</dbReference>
<evidence type="ECO:0000313" key="3">
    <source>
        <dbReference type="Proteomes" id="UP001280121"/>
    </source>
</evidence>
<dbReference type="InterPro" id="IPR023299">
    <property type="entry name" value="ATPase_P-typ_cyto_dom_N"/>
</dbReference>
<keyword evidence="3" id="KW-1185">Reference proteome</keyword>
<dbReference type="Gene3D" id="3.40.1110.10">
    <property type="entry name" value="Calcium-transporting ATPase, cytoplasmic domain N"/>
    <property type="match status" value="1"/>
</dbReference>
<name>A0AAD9U5J1_9ROSI</name>
<dbReference type="GO" id="GO:0005388">
    <property type="term" value="F:P-type calcium transporter activity"/>
    <property type="evidence" value="ECO:0007669"/>
    <property type="project" value="TreeGrafter"/>
</dbReference>
<dbReference type="GO" id="GO:0005886">
    <property type="term" value="C:plasma membrane"/>
    <property type="evidence" value="ECO:0007669"/>
    <property type="project" value="TreeGrafter"/>
</dbReference>
<organism evidence="2 3">
    <name type="scientific">Dipteronia dyeriana</name>
    <dbReference type="NCBI Taxonomy" id="168575"/>
    <lineage>
        <taxon>Eukaryota</taxon>
        <taxon>Viridiplantae</taxon>
        <taxon>Streptophyta</taxon>
        <taxon>Embryophyta</taxon>
        <taxon>Tracheophyta</taxon>
        <taxon>Spermatophyta</taxon>
        <taxon>Magnoliopsida</taxon>
        <taxon>eudicotyledons</taxon>
        <taxon>Gunneridae</taxon>
        <taxon>Pentapetalae</taxon>
        <taxon>rosids</taxon>
        <taxon>malvids</taxon>
        <taxon>Sapindales</taxon>
        <taxon>Sapindaceae</taxon>
        <taxon>Hippocastanoideae</taxon>
        <taxon>Acereae</taxon>
        <taxon>Dipteronia</taxon>
    </lineage>
</organism>
<dbReference type="AlphaFoldDB" id="A0AAD9U5J1"/>